<name>A0A7J9S0N3_METMI</name>
<dbReference type="Proteomes" id="UP000584706">
    <property type="component" value="Unassembled WGS sequence"/>
</dbReference>
<evidence type="ECO:0000313" key="1">
    <source>
        <dbReference type="EMBL" id="MBB6067849.1"/>
    </source>
</evidence>
<dbReference type="RefSeq" id="WP_183546884.1">
    <property type="nucleotide sequence ID" value="NZ_JACHIQ010000002.1"/>
</dbReference>
<organism evidence="1 2">
    <name type="scientific">Methanococcus maripaludis</name>
    <name type="common">Methanococcus deltae</name>
    <dbReference type="NCBI Taxonomy" id="39152"/>
    <lineage>
        <taxon>Archaea</taxon>
        <taxon>Methanobacteriati</taxon>
        <taxon>Methanobacteriota</taxon>
        <taxon>Methanomada group</taxon>
        <taxon>Methanococci</taxon>
        <taxon>Methanococcales</taxon>
        <taxon>Methanococcaceae</taxon>
        <taxon>Methanococcus</taxon>
    </lineage>
</organism>
<comment type="caution">
    <text evidence="1">The sequence shown here is derived from an EMBL/GenBank/DDBJ whole genome shotgun (WGS) entry which is preliminary data.</text>
</comment>
<dbReference type="EMBL" id="JACHIQ010000002">
    <property type="protein sequence ID" value="MBB6067849.1"/>
    <property type="molecule type" value="Genomic_DNA"/>
</dbReference>
<protein>
    <submittedName>
        <fullName evidence="1">Uncharacterized protein</fullName>
    </submittedName>
</protein>
<accession>A0A7J9S0N3</accession>
<evidence type="ECO:0000313" key="2">
    <source>
        <dbReference type="Proteomes" id="UP000584706"/>
    </source>
</evidence>
<dbReference type="AlphaFoldDB" id="A0A7J9S0N3"/>
<reference evidence="1 2" key="1">
    <citation type="submission" date="2020-08" db="EMBL/GenBank/DDBJ databases">
        <title>Genomic Encyclopedia of Type Strains, Phase IV (KMG-V): Genome sequencing to study the core and pangenomes of soil and plant-associated prokaryotes.</title>
        <authorList>
            <person name="Whitman W."/>
        </authorList>
    </citation>
    <scope>NUCLEOTIDE SEQUENCE [LARGE SCALE GENOMIC DNA]</scope>
    <source>
        <strain evidence="1 2">DSM 7078</strain>
    </source>
</reference>
<proteinExistence type="predicted"/>
<gene>
    <name evidence="1" type="ORF">HNP97_001359</name>
</gene>
<sequence>METGPVTLIYQSEFVEWLKSKRYSYISIENWVKLARIMARKRLLHLPESELETILWEHYSRAMKKTFLYVYRKYWGFRESMVET</sequence>